<name>L7LFH2_9ACTN</name>
<evidence type="ECO:0000256" key="6">
    <source>
        <dbReference type="ARBA" id="ARBA00022679"/>
    </source>
</evidence>
<evidence type="ECO:0000256" key="7">
    <source>
        <dbReference type="ARBA" id="ARBA00023315"/>
    </source>
</evidence>
<dbReference type="PANTHER" id="PTHR43072:SF60">
    <property type="entry name" value="L-2,4-DIAMINOBUTYRIC ACID ACETYLTRANSFERASE"/>
    <property type="match status" value="1"/>
</dbReference>
<comment type="catalytic activity">
    <reaction evidence="8 9">
        <text>L-2,4-diaminobutanoate + acetyl-CoA = (2S)-4-acetamido-2-aminobutanoate + CoA + H(+)</text>
        <dbReference type="Rhea" id="RHEA:16901"/>
        <dbReference type="ChEBI" id="CHEBI:15378"/>
        <dbReference type="ChEBI" id="CHEBI:57287"/>
        <dbReference type="ChEBI" id="CHEBI:57288"/>
        <dbReference type="ChEBI" id="CHEBI:58761"/>
        <dbReference type="ChEBI" id="CHEBI:58929"/>
        <dbReference type="EC" id="2.3.1.178"/>
    </reaction>
</comment>
<evidence type="ECO:0000256" key="3">
    <source>
        <dbReference type="ARBA" id="ARBA00010712"/>
    </source>
</evidence>
<sequence length="175" mass="19196">MSPEIPKSRQDRGSRIILRQPAVADGIRLWEIARDSQVLDTNSSYAYVLWCHDFSTTSIVAEHDGRPVGFVTGYRRPDRPDVLMVWQVAVDADQRGGGIAASMLTGLFERCRAEGVSSMQTTISPDNVASQRLFTGVAKSLGLDLKVGPLFAATDFPDAHLREDLYDLAAPSQSE</sequence>
<dbReference type="PANTHER" id="PTHR43072">
    <property type="entry name" value="N-ACETYLTRANSFERASE"/>
    <property type="match status" value="1"/>
</dbReference>
<dbReference type="SUPFAM" id="SSF55729">
    <property type="entry name" value="Acyl-CoA N-acyltransferases (Nat)"/>
    <property type="match status" value="1"/>
</dbReference>
<dbReference type="UniPathway" id="UPA00067">
    <property type="reaction ID" value="UER00122"/>
</dbReference>
<dbReference type="Gene3D" id="3.40.630.30">
    <property type="match status" value="1"/>
</dbReference>
<dbReference type="GO" id="GO:0033816">
    <property type="term" value="F:diaminobutyrate acetyltransferase activity"/>
    <property type="evidence" value="ECO:0007669"/>
    <property type="project" value="UniProtKB-EC"/>
</dbReference>
<dbReference type="OrthoDB" id="2436196at2"/>
<evidence type="ECO:0000259" key="10">
    <source>
        <dbReference type="PROSITE" id="PS51186"/>
    </source>
</evidence>
<comment type="function">
    <text evidence="1 9">Catalyzes the acetylation of L-2,4-diaminobutyrate (DABA) to gamma-N-acetyl-alpha,gamma-diaminobutyric acid (ADABA) with acetyl coenzyme A.</text>
</comment>
<dbReference type="eggNOG" id="COG0456">
    <property type="taxonomic scope" value="Bacteria"/>
</dbReference>
<evidence type="ECO:0000313" key="11">
    <source>
        <dbReference type="EMBL" id="GAC58832.1"/>
    </source>
</evidence>
<evidence type="ECO:0000256" key="5">
    <source>
        <dbReference type="ARBA" id="ARBA00017935"/>
    </source>
</evidence>
<dbReference type="InterPro" id="IPR012772">
    <property type="entry name" value="Ectoine_EctA"/>
</dbReference>
<keyword evidence="7 9" id="KW-0012">Acyltransferase</keyword>
<gene>
    <name evidence="9 11" type="primary">ectA</name>
    <name evidence="11" type="ORF">GOHSU_54_00100</name>
</gene>
<dbReference type="STRING" id="1121927.GOHSU_54_00100"/>
<dbReference type="Pfam" id="PF00583">
    <property type="entry name" value="Acetyltransf_1"/>
    <property type="match status" value="1"/>
</dbReference>
<dbReference type="PROSITE" id="PS51186">
    <property type="entry name" value="GNAT"/>
    <property type="match status" value="1"/>
</dbReference>
<dbReference type="CDD" id="cd04301">
    <property type="entry name" value="NAT_SF"/>
    <property type="match status" value="1"/>
</dbReference>
<keyword evidence="12" id="KW-1185">Reference proteome</keyword>
<dbReference type="NCBIfam" id="TIGR02406">
    <property type="entry name" value="ectoine_EctA"/>
    <property type="match status" value="1"/>
</dbReference>
<organism evidence="11 12">
    <name type="scientific">Gordonia hirsuta DSM 44140 = NBRC 16056</name>
    <dbReference type="NCBI Taxonomy" id="1121927"/>
    <lineage>
        <taxon>Bacteria</taxon>
        <taxon>Bacillati</taxon>
        <taxon>Actinomycetota</taxon>
        <taxon>Actinomycetes</taxon>
        <taxon>Mycobacteriales</taxon>
        <taxon>Gordoniaceae</taxon>
        <taxon>Gordonia</taxon>
    </lineage>
</organism>
<dbReference type="RefSeq" id="WP_005943602.1">
    <property type="nucleotide sequence ID" value="NZ_ATVK01000066.1"/>
</dbReference>
<evidence type="ECO:0000313" key="12">
    <source>
        <dbReference type="Proteomes" id="UP000053405"/>
    </source>
</evidence>
<evidence type="ECO:0000256" key="2">
    <source>
        <dbReference type="ARBA" id="ARBA00004978"/>
    </source>
</evidence>
<dbReference type="Proteomes" id="UP000053405">
    <property type="component" value="Unassembled WGS sequence"/>
</dbReference>
<evidence type="ECO:0000256" key="1">
    <source>
        <dbReference type="ARBA" id="ARBA00003741"/>
    </source>
</evidence>
<accession>L7LFH2</accession>
<dbReference type="EC" id="2.3.1.178" evidence="4 9"/>
<comment type="caution">
    <text evidence="11">The sequence shown here is derived from an EMBL/GenBank/DDBJ whole genome shotgun (WGS) entry which is preliminary data.</text>
</comment>
<dbReference type="InterPro" id="IPR016181">
    <property type="entry name" value="Acyl_CoA_acyltransferase"/>
</dbReference>
<keyword evidence="6 9" id="KW-0808">Transferase</keyword>
<comment type="pathway">
    <text evidence="2 9">Amine and polyamine biosynthesis; ectoine biosynthesis; L-ectoine from L-aspartate 4-semialdehyde: step 2/3.</text>
</comment>
<dbReference type="EMBL" id="BANT01000054">
    <property type="protein sequence ID" value="GAC58832.1"/>
    <property type="molecule type" value="Genomic_DNA"/>
</dbReference>
<protein>
    <recommendedName>
        <fullName evidence="5 9">L-2,4-diaminobutyric acid acetyltransferase</fullName>
        <shortName evidence="9">DABA acetyltransferase</shortName>
        <ecNumber evidence="4 9">2.3.1.178</ecNumber>
    </recommendedName>
</protein>
<evidence type="ECO:0000256" key="9">
    <source>
        <dbReference type="RuleBase" id="RU365045"/>
    </source>
</evidence>
<dbReference type="GO" id="GO:0019491">
    <property type="term" value="P:ectoine biosynthetic process"/>
    <property type="evidence" value="ECO:0007669"/>
    <property type="project" value="UniProtKB-UniPathway"/>
</dbReference>
<feature type="domain" description="N-acetyltransferase" evidence="10">
    <location>
        <begin position="16"/>
        <end position="163"/>
    </location>
</feature>
<comment type="similarity">
    <text evidence="3 9">Belongs to the acetyltransferase family. EctA subfamily.</text>
</comment>
<proteinExistence type="inferred from homology"/>
<dbReference type="AlphaFoldDB" id="L7LFH2"/>
<reference evidence="11 12" key="1">
    <citation type="submission" date="2012-12" db="EMBL/GenBank/DDBJ databases">
        <title>Whole genome shotgun sequence of Gordonia hirsuta NBRC 16056.</title>
        <authorList>
            <person name="Isaki-Nakamura S."/>
            <person name="Hosoyama A."/>
            <person name="Tsuchikane K."/>
            <person name="Katsumata H."/>
            <person name="Baba S."/>
            <person name="Yamazaki S."/>
            <person name="Fujita N."/>
        </authorList>
    </citation>
    <scope>NUCLEOTIDE SEQUENCE [LARGE SCALE GENOMIC DNA]</scope>
    <source>
        <strain evidence="11 12">NBRC 16056</strain>
    </source>
</reference>
<dbReference type="InterPro" id="IPR000182">
    <property type="entry name" value="GNAT_dom"/>
</dbReference>
<evidence type="ECO:0000256" key="4">
    <source>
        <dbReference type="ARBA" id="ARBA00012355"/>
    </source>
</evidence>
<evidence type="ECO:0000256" key="8">
    <source>
        <dbReference type="ARBA" id="ARBA00048924"/>
    </source>
</evidence>